<accession>A0A4R1FRT0</accession>
<evidence type="ECO:0000256" key="5">
    <source>
        <dbReference type="ARBA" id="ARBA00023002"/>
    </source>
</evidence>
<keyword evidence="6" id="KW-0408">Iron</keyword>
<dbReference type="InterPro" id="IPR050415">
    <property type="entry name" value="MRET"/>
</dbReference>
<dbReference type="PANTHER" id="PTHR47354">
    <property type="entry name" value="NADH OXIDOREDUCTASE HCR"/>
    <property type="match status" value="1"/>
</dbReference>
<dbReference type="RefSeq" id="WP_067445727.1">
    <property type="nucleotide sequence ID" value="NZ_SMFR01000002.1"/>
</dbReference>
<proteinExistence type="predicted"/>
<dbReference type="Gene3D" id="3.10.20.30">
    <property type="match status" value="1"/>
</dbReference>
<dbReference type="PROSITE" id="PS51085">
    <property type="entry name" value="2FE2S_FER_2"/>
    <property type="match status" value="1"/>
</dbReference>
<dbReference type="PROSITE" id="PS51384">
    <property type="entry name" value="FAD_FR"/>
    <property type="match status" value="1"/>
</dbReference>
<dbReference type="Gene3D" id="3.40.50.80">
    <property type="entry name" value="Nucleotide-binding domain of ferredoxin-NADP reductase (FNR) module"/>
    <property type="match status" value="1"/>
</dbReference>
<dbReference type="OrthoDB" id="502624at2"/>
<gene>
    <name evidence="10" type="ORF">DFR71_2954</name>
</gene>
<reference evidence="10 11" key="1">
    <citation type="submission" date="2019-03" db="EMBL/GenBank/DDBJ databases">
        <title>Genomic Encyclopedia of Type Strains, Phase IV (KMG-IV): sequencing the most valuable type-strain genomes for metagenomic binning, comparative biology and taxonomic classification.</title>
        <authorList>
            <person name="Goeker M."/>
        </authorList>
    </citation>
    <scope>NUCLEOTIDE SEQUENCE [LARGE SCALE GENOMIC DNA]</scope>
    <source>
        <strain evidence="10 11">DSM 44684</strain>
    </source>
</reference>
<evidence type="ECO:0000256" key="4">
    <source>
        <dbReference type="ARBA" id="ARBA00022723"/>
    </source>
</evidence>
<keyword evidence="3" id="KW-0001">2Fe-2S</keyword>
<keyword evidence="5" id="KW-0560">Oxidoreductase</keyword>
<comment type="cofactor">
    <cofactor evidence="1">
        <name>FAD</name>
        <dbReference type="ChEBI" id="CHEBI:57692"/>
    </cofactor>
</comment>
<evidence type="ECO:0000256" key="2">
    <source>
        <dbReference type="ARBA" id="ARBA00022630"/>
    </source>
</evidence>
<dbReference type="InterPro" id="IPR001041">
    <property type="entry name" value="2Fe-2S_ferredoxin-type"/>
</dbReference>
<evidence type="ECO:0000313" key="10">
    <source>
        <dbReference type="EMBL" id="TCJ96920.1"/>
    </source>
</evidence>
<dbReference type="Proteomes" id="UP000294856">
    <property type="component" value="Unassembled WGS sequence"/>
</dbReference>
<dbReference type="GO" id="GO:0051537">
    <property type="term" value="F:2 iron, 2 sulfur cluster binding"/>
    <property type="evidence" value="ECO:0007669"/>
    <property type="project" value="UniProtKB-KW"/>
</dbReference>
<keyword evidence="2" id="KW-0285">Flavoprotein</keyword>
<evidence type="ECO:0000256" key="3">
    <source>
        <dbReference type="ARBA" id="ARBA00022714"/>
    </source>
</evidence>
<dbReference type="CDD" id="cd00207">
    <property type="entry name" value="fer2"/>
    <property type="match status" value="1"/>
</dbReference>
<organism evidence="10 11">
    <name type="scientific">Nocardia alba</name>
    <dbReference type="NCBI Taxonomy" id="225051"/>
    <lineage>
        <taxon>Bacteria</taxon>
        <taxon>Bacillati</taxon>
        <taxon>Actinomycetota</taxon>
        <taxon>Actinomycetes</taxon>
        <taxon>Mycobacteriales</taxon>
        <taxon>Nocardiaceae</taxon>
        <taxon>Nocardia</taxon>
    </lineage>
</organism>
<dbReference type="InterPro" id="IPR017927">
    <property type="entry name" value="FAD-bd_FR_type"/>
</dbReference>
<sequence length="314" mass="33840">MTWIDAVVDARTPATPEIALFDLAPVDGTEFASYTAGSHVDVDLGSGLVRQYSLCGPPEPRRYRLAVLNVANSRGGSRAMHALAVGDRVRISAPRNHFPLADTHSHVLIAGGIGITPLLAMLTHLERVRADYVLHYSARTRSRAAFLDELSGNPRVRFHFDDEDPALLLDITRDLGDPRPDTAVYVCGPDGFMDYVVGKAEALGWPRSALHTERFGTNLTTPADAGQAGFTVRLASTGTEYSVGEDQSVLDVLLDNGVDAPFSCQQGICGECVVRVLAGEPDHRDDVLSDAERADGMFTTCSSRAHSPVLEVDL</sequence>
<comment type="caution">
    <text evidence="10">The sequence shown here is derived from an EMBL/GenBank/DDBJ whole genome shotgun (WGS) entry which is preliminary data.</text>
</comment>
<evidence type="ECO:0000256" key="6">
    <source>
        <dbReference type="ARBA" id="ARBA00023004"/>
    </source>
</evidence>
<protein>
    <submittedName>
        <fullName evidence="10">Vanillate O-demethylase ferredoxin subunit</fullName>
    </submittedName>
</protein>
<dbReference type="GO" id="GO:0008168">
    <property type="term" value="F:methyltransferase activity"/>
    <property type="evidence" value="ECO:0007669"/>
    <property type="project" value="UniProtKB-KW"/>
</dbReference>
<keyword evidence="10" id="KW-0489">Methyltransferase</keyword>
<dbReference type="InterPro" id="IPR012675">
    <property type="entry name" value="Beta-grasp_dom_sf"/>
</dbReference>
<evidence type="ECO:0000259" key="8">
    <source>
        <dbReference type="PROSITE" id="PS51085"/>
    </source>
</evidence>
<dbReference type="Pfam" id="PF00111">
    <property type="entry name" value="Fer2"/>
    <property type="match status" value="1"/>
</dbReference>
<dbReference type="InterPro" id="IPR039261">
    <property type="entry name" value="FNR_nucleotide-bd"/>
</dbReference>
<dbReference type="Gene3D" id="2.40.30.10">
    <property type="entry name" value="Translation factors"/>
    <property type="match status" value="1"/>
</dbReference>
<dbReference type="GO" id="GO:0046872">
    <property type="term" value="F:metal ion binding"/>
    <property type="evidence" value="ECO:0007669"/>
    <property type="project" value="UniProtKB-KW"/>
</dbReference>
<keyword evidence="11" id="KW-1185">Reference proteome</keyword>
<name>A0A4R1FRT0_9NOCA</name>
<dbReference type="InterPro" id="IPR054582">
    <property type="entry name" value="DmmA-like_N"/>
</dbReference>
<evidence type="ECO:0000256" key="1">
    <source>
        <dbReference type="ARBA" id="ARBA00001974"/>
    </source>
</evidence>
<dbReference type="AlphaFoldDB" id="A0A4R1FRT0"/>
<dbReference type="SUPFAM" id="SSF54292">
    <property type="entry name" value="2Fe-2S ferredoxin-like"/>
    <property type="match status" value="1"/>
</dbReference>
<dbReference type="SUPFAM" id="SSF52343">
    <property type="entry name" value="Ferredoxin reductase-like, C-terminal NADP-linked domain"/>
    <property type="match status" value="1"/>
</dbReference>
<keyword evidence="10" id="KW-0808">Transferase</keyword>
<dbReference type="GO" id="GO:0016491">
    <property type="term" value="F:oxidoreductase activity"/>
    <property type="evidence" value="ECO:0007669"/>
    <property type="project" value="UniProtKB-KW"/>
</dbReference>
<dbReference type="InterPro" id="IPR036010">
    <property type="entry name" value="2Fe-2S_ferredoxin-like_sf"/>
</dbReference>
<evidence type="ECO:0000256" key="7">
    <source>
        <dbReference type="ARBA" id="ARBA00023014"/>
    </source>
</evidence>
<dbReference type="EMBL" id="SMFR01000002">
    <property type="protein sequence ID" value="TCJ96920.1"/>
    <property type="molecule type" value="Genomic_DNA"/>
</dbReference>
<dbReference type="CDD" id="cd06185">
    <property type="entry name" value="PDR_like"/>
    <property type="match status" value="1"/>
</dbReference>
<dbReference type="GO" id="GO:0032259">
    <property type="term" value="P:methylation"/>
    <property type="evidence" value="ECO:0007669"/>
    <property type="project" value="UniProtKB-KW"/>
</dbReference>
<dbReference type="Pfam" id="PF22290">
    <property type="entry name" value="DmmA-like_N"/>
    <property type="match status" value="1"/>
</dbReference>
<evidence type="ECO:0000313" key="11">
    <source>
        <dbReference type="Proteomes" id="UP000294856"/>
    </source>
</evidence>
<dbReference type="STRING" id="1210063.GCA_001612665_00613"/>
<feature type="domain" description="FAD-binding FR-type" evidence="9">
    <location>
        <begin position="1"/>
        <end position="101"/>
    </location>
</feature>
<keyword evidence="7" id="KW-0411">Iron-sulfur</keyword>
<dbReference type="PRINTS" id="PR00409">
    <property type="entry name" value="PHDIOXRDTASE"/>
</dbReference>
<dbReference type="PANTHER" id="PTHR47354:SF1">
    <property type="entry name" value="CARNITINE MONOOXYGENASE REDUCTASE SUBUNIT"/>
    <property type="match status" value="1"/>
</dbReference>
<keyword evidence="4" id="KW-0479">Metal-binding</keyword>
<evidence type="ECO:0000259" key="9">
    <source>
        <dbReference type="PROSITE" id="PS51384"/>
    </source>
</evidence>
<dbReference type="InterPro" id="IPR017938">
    <property type="entry name" value="Riboflavin_synthase-like_b-brl"/>
</dbReference>
<dbReference type="SUPFAM" id="SSF63380">
    <property type="entry name" value="Riboflavin synthase domain-like"/>
    <property type="match status" value="1"/>
</dbReference>
<feature type="domain" description="2Fe-2S ferredoxin-type" evidence="8">
    <location>
        <begin position="230"/>
        <end position="314"/>
    </location>
</feature>